<dbReference type="InterPro" id="IPR007345">
    <property type="entry name" value="Polysacch_pyruvyl_Trfase"/>
</dbReference>
<feature type="domain" description="Polysaccharide pyruvyl transferase" evidence="1">
    <location>
        <begin position="107"/>
        <end position="206"/>
    </location>
</feature>
<dbReference type="Pfam" id="PF04230">
    <property type="entry name" value="PS_pyruv_trans"/>
    <property type="match status" value="1"/>
</dbReference>
<dbReference type="Proteomes" id="UP000617531">
    <property type="component" value="Unassembled WGS sequence"/>
</dbReference>
<protein>
    <recommendedName>
        <fullName evidence="1">Polysaccharide pyruvyl transferase domain-containing protein</fullName>
    </recommendedName>
</protein>
<sequence length="297" mass="31119">MTRRDGQLELVDVAGVEVAAWNPVRDTGRWGRRALVSRPVGNFGDLLGPVIVRELVAQLGLGAARVPGRRLLAVGSVLHFGRPGDVVWGAGRNAKAGPPPDGLDVRAVRGPRTGVDYPGAVVGGDPALLLGGLRPDLLVEPAARSGVVVVPNLNELARLRDRRGVLSPRAPLARVLRTIARSTLVVGSSLHGVIVAEALGVPARAVRAVEEPPLKYEDYYLATGRDPDEVVAASVEEALERGGAPAPAWDPNPLLGAFPAELWAGVPVTGAVEGVAQRTREAAGHWRRDPRTGVIAG</sequence>
<dbReference type="RefSeq" id="WP_191283745.1">
    <property type="nucleotide sequence ID" value="NZ_BNAI01000005.1"/>
</dbReference>
<dbReference type="EMBL" id="BNAI01000005">
    <property type="protein sequence ID" value="GHF22039.1"/>
    <property type="molecule type" value="Genomic_DNA"/>
</dbReference>
<gene>
    <name evidence="2" type="ORF">GCM10011600_23920</name>
</gene>
<accession>A0A8J3GS63</accession>
<comment type="caution">
    <text evidence="2">The sequence shown here is derived from an EMBL/GenBank/DDBJ whole genome shotgun (WGS) entry which is preliminary data.</text>
</comment>
<evidence type="ECO:0000259" key="1">
    <source>
        <dbReference type="Pfam" id="PF04230"/>
    </source>
</evidence>
<evidence type="ECO:0000313" key="2">
    <source>
        <dbReference type="EMBL" id="GHF22039.1"/>
    </source>
</evidence>
<proteinExistence type="predicted"/>
<reference evidence="2" key="1">
    <citation type="journal article" date="2014" name="Int. J. Syst. Evol. Microbiol.">
        <title>Complete genome sequence of Corynebacterium casei LMG S-19264T (=DSM 44701T), isolated from a smear-ripened cheese.</title>
        <authorList>
            <consortium name="US DOE Joint Genome Institute (JGI-PGF)"/>
            <person name="Walter F."/>
            <person name="Albersmeier A."/>
            <person name="Kalinowski J."/>
            <person name="Ruckert C."/>
        </authorList>
    </citation>
    <scope>NUCLEOTIDE SEQUENCE</scope>
    <source>
        <strain evidence="2">CGMCC 1.16548</strain>
    </source>
</reference>
<reference evidence="2" key="2">
    <citation type="submission" date="2020-09" db="EMBL/GenBank/DDBJ databases">
        <authorList>
            <person name="Sun Q."/>
            <person name="Zhou Y."/>
        </authorList>
    </citation>
    <scope>NUCLEOTIDE SEQUENCE</scope>
    <source>
        <strain evidence="2">CGMCC 1.16548</strain>
    </source>
</reference>
<dbReference type="AlphaFoldDB" id="A0A8J3GS63"/>
<organism evidence="2 3">
    <name type="scientific">Pseudolysinimonas yzui</name>
    <dbReference type="NCBI Taxonomy" id="2708254"/>
    <lineage>
        <taxon>Bacteria</taxon>
        <taxon>Bacillati</taxon>
        <taxon>Actinomycetota</taxon>
        <taxon>Actinomycetes</taxon>
        <taxon>Micrococcales</taxon>
        <taxon>Microbacteriaceae</taxon>
        <taxon>Pseudolysinimonas</taxon>
    </lineage>
</organism>
<keyword evidence="3" id="KW-1185">Reference proteome</keyword>
<name>A0A8J3GS63_9MICO</name>
<evidence type="ECO:0000313" key="3">
    <source>
        <dbReference type="Proteomes" id="UP000617531"/>
    </source>
</evidence>